<dbReference type="AlphaFoldDB" id="A0A016S7R0"/>
<accession>A0A016S7R0</accession>
<gene>
    <name evidence="1" type="primary">Acey_s0275.g1048</name>
    <name evidence="1" type="ORF">Y032_0275g1048</name>
</gene>
<sequence>MDHDHCVELQVAGRGLSVRFSPTESCRPFGRIVLGGAAARPALRRTLCCTALNESLRHCMTFFRSSEPGCTTEIIQGKRIDPCGKDE</sequence>
<name>A0A016S7R0_9BILA</name>
<reference evidence="2" key="1">
    <citation type="journal article" date="2015" name="Nat. Genet.">
        <title>The genome and transcriptome of the zoonotic hookworm Ancylostoma ceylanicum identify infection-specific gene families.</title>
        <authorList>
            <person name="Schwarz E.M."/>
            <person name="Hu Y."/>
            <person name="Antoshechkin I."/>
            <person name="Miller M.M."/>
            <person name="Sternberg P.W."/>
            <person name="Aroian R.V."/>
        </authorList>
    </citation>
    <scope>NUCLEOTIDE SEQUENCE</scope>
    <source>
        <strain evidence="2">HY135</strain>
    </source>
</reference>
<keyword evidence="2" id="KW-1185">Reference proteome</keyword>
<dbReference type="Proteomes" id="UP000024635">
    <property type="component" value="Unassembled WGS sequence"/>
</dbReference>
<organism evidence="1 2">
    <name type="scientific">Ancylostoma ceylanicum</name>
    <dbReference type="NCBI Taxonomy" id="53326"/>
    <lineage>
        <taxon>Eukaryota</taxon>
        <taxon>Metazoa</taxon>
        <taxon>Ecdysozoa</taxon>
        <taxon>Nematoda</taxon>
        <taxon>Chromadorea</taxon>
        <taxon>Rhabditida</taxon>
        <taxon>Rhabditina</taxon>
        <taxon>Rhabditomorpha</taxon>
        <taxon>Strongyloidea</taxon>
        <taxon>Ancylostomatidae</taxon>
        <taxon>Ancylostomatinae</taxon>
        <taxon>Ancylostoma</taxon>
    </lineage>
</organism>
<evidence type="ECO:0000313" key="1">
    <source>
        <dbReference type="EMBL" id="EYB86653.1"/>
    </source>
</evidence>
<comment type="caution">
    <text evidence="1">The sequence shown here is derived from an EMBL/GenBank/DDBJ whole genome shotgun (WGS) entry which is preliminary data.</text>
</comment>
<protein>
    <submittedName>
        <fullName evidence="1">Uncharacterized protein</fullName>
    </submittedName>
</protein>
<dbReference type="EMBL" id="JARK01001611">
    <property type="protein sequence ID" value="EYB86653.1"/>
    <property type="molecule type" value="Genomic_DNA"/>
</dbReference>
<proteinExistence type="predicted"/>
<evidence type="ECO:0000313" key="2">
    <source>
        <dbReference type="Proteomes" id="UP000024635"/>
    </source>
</evidence>